<reference evidence="4" key="1">
    <citation type="journal article" date="2019" name="Int. J. Syst. Evol. Microbiol.">
        <title>The Global Catalogue of Microorganisms (GCM) 10K type strain sequencing project: providing services to taxonomists for standard genome sequencing and annotation.</title>
        <authorList>
            <consortium name="The Broad Institute Genomics Platform"/>
            <consortium name="The Broad Institute Genome Sequencing Center for Infectious Disease"/>
            <person name="Wu L."/>
            <person name="Ma J."/>
        </authorList>
    </citation>
    <scope>NUCLEOTIDE SEQUENCE [LARGE SCALE GENOMIC DNA]</scope>
    <source>
        <strain evidence="4">JCM 16022</strain>
    </source>
</reference>
<protein>
    <recommendedName>
        <fullName evidence="5">2-C-methyl-D-erythritol 4-phosphate cytidylyltransferase</fullName>
    </recommendedName>
</protein>
<dbReference type="EMBL" id="BAAAQR010000001">
    <property type="protein sequence ID" value="GAA2137471.1"/>
    <property type="molecule type" value="Genomic_DNA"/>
</dbReference>
<proteinExistence type="predicted"/>
<evidence type="ECO:0008006" key="5">
    <source>
        <dbReference type="Google" id="ProtNLM"/>
    </source>
</evidence>
<dbReference type="Gene3D" id="3.90.550.10">
    <property type="entry name" value="Spore Coat Polysaccharide Biosynthesis Protein SpsA, Chain A"/>
    <property type="match status" value="1"/>
</dbReference>
<evidence type="ECO:0000313" key="4">
    <source>
        <dbReference type="Proteomes" id="UP001501771"/>
    </source>
</evidence>
<evidence type="ECO:0000256" key="2">
    <source>
        <dbReference type="ARBA" id="ARBA00022695"/>
    </source>
</evidence>
<comment type="caution">
    <text evidence="3">The sequence shown here is derived from an EMBL/GenBank/DDBJ whole genome shotgun (WGS) entry which is preliminary data.</text>
</comment>
<dbReference type="InterPro" id="IPR029044">
    <property type="entry name" value="Nucleotide-diphossugar_trans"/>
</dbReference>
<dbReference type="Proteomes" id="UP001501771">
    <property type="component" value="Unassembled WGS sequence"/>
</dbReference>
<dbReference type="InterPro" id="IPR034683">
    <property type="entry name" value="IspD/TarI"/>
</dbReference>
<organism evidence="3 4">
    <name type="scientific">Nocardioides koreensis</name>
    <dbReference type="NCBI Taxonomy" id="433651"/>
    <lineage>
        <taxon>Bacteria</taxon>
        <taxon>Bacillati</taxon>
        <taxon>Actinomycetota</taxon>
        <taxon>Actinomycetes</taxon>
        <taxon>Propionibacteriales</taxon>
        <taxon>Nocardioidaceae</taxon>
        <taxon>Nocardioides</taxon>
    </lineage>
</organism>
<dbReference type="Pfam" id="PF01128">
    <property type="entry name" value="IspD"/>
    <property type="match status" value="1"/>
</dbReference>
<keyword evidence="1" id="KW-0808">Transferase</keyword>
<gene>
    <name evidence="3" type="ORF">GCM10009844_04530</name>
</gene>
<name>A0ABP5KYS7_9ACTN</name>
<sequence length="192" mass="19680">MGAMSHDSYDVPEPPPALGSVVEEGRGSLPFTLIHGEALVACASWALGDAGVTPVDLGTEWAGLVDSGEPVVLHDALCPMTPAPFIAGCLATAVERDVVVVGCRPVTDTVKSVADHLVGETVDRSTLVSVTSPVVLPAAVVAALDGLPSLDFATLVAALRERFPVELVEAPPAGRRVASEEDVRVLEALTAG</sequence>
<keyword evidence="4" id="KW-1185">Reference proteome</keyword>
<keyword evidence="2" id="KW-0548">Nucleotidyltransferase</keyword>
<dbReference type="SUPFAM" id="SSF53448">
    <property type="entry name" value="Nucleotide-diphospho-sugar transferases"/>
    <property type="match status" value="1"/>
</dbReference>
<evidence type="ECO:0000256" key="1">
    <source>
        <dbReference type="ARBA" id="ARBA00022679"/>
    </source>
</evidence>
<accession>A0ABP5KYS7</accession>
<evidence type="ECO:0000313" key="3">
    <source>
        <dbReference type="EMBL" id="GAA2137471.1"/>
    </source>
</evidence>